<dbReference type="WBParaSite" id="L893_g8424.t1">
    <property type="protein sequence ID" value="L893_g8424.t1"/>
    <property type="gene ID" value="L893_g8424"/>
</dbReference>
<organism evidence="2 3">
    <name type="scientific">Steinernema glaseri</name>
    <dbReference type="NCBI Taxonomy" id="37863"/>
    <lineage>
        <taxon>Eukaryota</taxon>
        <taxon>Metazoa</taxon>
        <taxon>Ecdysozoa</taxon>
        <taxon>Nematoda</taxon>
        <taxon>Chromadorea</taxon>
        <taxon>Rhabditida</taxon>
        <taxon>Tylenchina</taxon>
        <taxon>Panagrolaimomorpha</taxon>
        <taxon>Strongyloidoidea</taxon>
        <taxon>Steinernematidae</taxon>
        <taxon>Steinernema</taxon>
    </lineage>
</organism>
<evidence type="ECO:0000313" key="2">
    <source>
        <dbReference type="Proteomes" id="UP000095287"/>
    </source>
</evidence>
<reference evidence="3" key="1">
    <citation type="submission" date="2016-11" db="UniProtKB">
        <authorList>
            <consortium name="WormBaseParasite"/>
        </authorList>
    </citation>
    <scope>IDENTIFICATION</scope>
</reference>
<keyword evidence="1" id="KW-1133">Transmembrane helix</keyword>
<evidence type="ECO:0000256" key="1">
    <source>
        <dbReference type="SAM" id="Phobius"/>
    </source>
</evidence>
<name>A0A1I8ARV3_9BILA</name>
<feature type="transmembrane region" description="Helical" evidence="1">
    <location>
        <begin position="80"/>
        <end position="105"/>
    </location>
</feature>
<accession>A0A1I8ARV3</accession>
<proteinExistence type="predicted"/>
<dbReference type="SUPFAM" id="SSF81321">
    <property type="entry name" value="Family A G protein-coupled receptor-like"/>
    <property type="match status" value="1"/>
</dbReference>
<keyword evidence="1" id="KW-0472">Membrane</keyword>
<dbReference type="AlphaFoldDB" id="A0A1I8ARV3"/>
<dbReference type="Proteomes" id="UP000095287">
    <property type="component" value="Unplaced"/>
</dbReference>
<keyword evidence="2" id="KW-1185">Reference proteome</keyword>
<protein>
    <submittedName>
        <fullName evidence="3">G_PROTEIN_RECEP_F1_2 domain-containing protein</fullName>
    </submittedName>
</protein>
<dbReference type="Gene3D" id="1.20.1070.10">
    <property type="entry name" value="Rhodopsin 7-helix transmembrane proteins"/>
    <property type="match status" value="1"/>
</dbReference>
<feature type="transmembrane region" description="Helical" evidence="1">
    <location>
        <begin position="52"/>
        <end position="74"/>
    </location>
</feature>
<sequence length="145" mass="16367">MRRRDHTKIFARRPVHNDLLLLLYAIIYVLYKRTVFQRRIIHQRHIFVTISIILSLYFVFCFVPNVILVAINLTEMSTTLYGHVSLVIAAGSAVNASANVFIYGFKHPELRGEMKKVVRSLCFSKLSAVIAVTDSSKNGSAPSGN</sequence>
<keyword evidence="1" id="KW-0812">Transmembrane</keyword>
<evidence type="ECO:0000313" key="3">
    <source>
        <dbReference type="WBParaSite" id="L893_g8424.t1"/>
    </source>
</evidence>